<feature type="transmembrane region" description="Helical" evidence="6">
    <location>
        <begin position="59"/>
        <end position="92"/>
    </location>
</feature>
<name>A0A544TSS7_9BACI</name>
<evidence type="ECO:0000256" key="2">
    <source>
        <dbReference type="ARBA" id="ARBA00007375"/>
    </source>
</evidence>
<evidence type="ECO:0000313" key="7">
    <source>
        <dbReference type="EMBL" id="TQR20494.1"/>
    </source>
</evidence>
<dbReference type="GO" id="GO:0016020">
    <property type="term" value="C:membrane"/>
    <property type="evidence" value="ECO:0007669"/>
    <property type="project" value="UniProtKB-SubCell"/>
</dbReference>
<comment type="subcellular location">
    <subcellularLocation>
        <location evidence="1">Membrane</location>
        <topology evidence="1">Multi-pass membrane protein</topology>
    </subcellularLocation>
</comment>
<dbReference type="OrthoDB" id="5592477at2"/>
<dbReference type="EMBL" id="VDGI01000005">
    <property type="protein sequence ID" value="TQR20494.1"/>
    <property type="molecule type" value="Genomic_DNA"/>
</dbReference>
<comment type="caution">
    <text evidence="7">The sequence shown here is derived from an EMBL/GenBank/DDBJ whole genome shotgun (WGS) entry which is preliminary data.</text>
</comment>
<dbReference type="Pfam" id="PF07947">
    <property type="entry name" value="YhhN"/>
    <property type="match status" value="1"/>
</dbReference>
<reference evidence="7 8" key="1">
    <citation type="submission" date="2019-06" db="EMBL/GenBank/DDBJ databases">
        <title>Psychrobacillus vulpis sp. nov., a new species isolated from feces of a red fox that inhabits in The Tablas de Daimiel Natural Park, Albacete, Spain.</title>
        <authorList>
            <person name="Rodriguez M."/>
            <person name="Reina J.C."/>
            <person name="Bejar V."/>
            <person name="Llamas I."/>
        </authorList>
    </citation>
    <scope>NUCLEOTIDE SEQUENCE [LARGE SCALE GENOMIC DNA]</scope>
    <source>
        <strain evidence="7 8">Z8</strain>
    </source>
</reference>
<feature type="transmembrane region" description="Helical" evidence="6">
    <location>
        <begin position="131"/>
        <end position="151"/>
    </location>
</feature>
<evidence type="ECO:0000256" key="1">
    <source>
        <dbReference type="ARBA" id="ARBA00004141"/>
    </source>
</evidence>
<feature type="transmembrane region" description="Helical" evidence="6">
    <location>
        <begin position="6"/>
        <end position="23"/>
    </location>
</feature>
<keyword evidence="5 6" id="KW-0472">Membrane</keyword>
<dbReference type="InterPro" id="IPR012506">
    <property type="entry name" value="TMEM86B-like"/>
</dbReference>
<evidence type="ECO:0000313" key="8">
    <source>
        <dbReference type="Proteomes" id="UP000316626"/>
    </source>
</evidence>
<evidence type="ECO:0000256" key="3">
    <source>
        <dbReference type="ARBA" id="ARBA00022692"/>
    </source>
</evidence>
<dbReference type="AlphaFoldDB" id="A0A544TSS7"/>
<feature type="transmembrane region" description="Helical" evidence="6">
    <location>
        <begin position="30"/>
        <end position="47"/>
    </location>
</feature>
<feature type="transmembrane region" description="Helical" evidence="6">
    <location>
        <begin position="104"/>
        <end position="125"/>
    </location>
</feature>
<dbReference type="PANTHER" id="PTHR31885">
    <property type="entry name" value="GH04784P"/>
    <property type="match status" value="1"/>
</dbReference>
<protein>
    <submittedName>
        <fullName evidence="7">Lysoplasmalogenase</fullName>
    </submittedName>
</protein>
<keyword evidence="4 6" id="KW-1133">Transmembrane helix</keyword>
<evidence type="ECO:0000256" key="6">
    <source>
        <dbReference type="SAM" id="Phobius"/>
    </source>
</evidence>
<feature type="transmembrane region" description="Helical" evidence="6">
    <location>
        <begin position="158"/>
        <end position="175"/>
    </location>
</feature>
<dbReference type="Proteomes" id="UP000316626">
    <property type="component" value="Unassembled WGS sequence"/>
</dbReference>
<keyword evidence="8" id="KW-1185">Reference proteome</keyword>
<organism evidence="7 8">
    <name type="scientific">Psychrobacillus vulpis</name>
    <dbReference type="NCBI Taxonomy" id="2325572"/>
    <lineage>
        <taxon>Bacteria</taxon>
        <taxon>Bacillati</taxon>
        <taxon>Bacillota</taxon>
        <taxon>Bacilli</taxon>
        <taxon>Bacillales</taxon>
        <taxon>Bacillaceae</taxon>
        <taxon>Psychrobacillus</taxon>
    </lineage>
</organism>
<keyword evidence="3 6" id="KW-0812">Transmembrane</keyword>
<gene>
    <name evidence="7" type="ORF">FG384_06980</name>
</gene>
<evidence type="ECO:0000256" key="4">
    <source>
        <dbReference type="ARBA" id="ARBA00022989"/>
    </source>
</evidence>
<proteinExistence type="inferred from homology"/>
<evidence type="ECO:0000256" key="5">
    <source>
        <dbReference type="ARBA" id="ARBA00023136"/>
    </source>
</evidence>
<feature type="transmembrane region" description="Helical" evidence="6">
    <location>
        <begin position="187"/>
        <end position="208"/>
    </location>
</feature>
<comment type="similarity">
    <text evidence="2">Belongs to the TMEM86 family.</text>
</comment>
<dbReference type="RefSeq" id="WP_142641876.1">
    <property type="nucleotide sequence ID" value="NZ_VDGI01000005.1"/>
</dbReference>
<accession>A0A544TSS7</accession>
<dbReference type="GO" id="GO:0016787">
    <property type="term" value="F:hydrolase activity"/>
    <property type="evidence" value="ECO:0007669"/>
    <property type="project" value="TreeGrafter"/>
</dbReference>
<dbReference type="PANTHER" id="PTHR31885:SF6">
    <property type="entry name" value="GH04784P"/>
    <property type="match status" value="1"/>
</dbReference>
<sequence>MWSKIISVFIAVMGILYIFFIPEDPVSTKIIFKLIPMLLILLLAFIQPSREPKKYKLLIIVGLFVCMLADGLIYWFIIGLITFLIGHIWYIFAFRQIKKAAIPRWGAVLLLVYGIAMATWLAGTLLSQGEYILAGAVILYIVVILLMGWNAFQTANRFAIIGAILFIFSDSVLAINKFIIDIPFSDAFIMISYYGAQFLIAFSIYAHYSASRKNLLK</sequence>